<name>A0ABU8RN96_9ACTN</name>
<proteinExistence type="predicted"/>
<evidence type="ECO:0000256" key="1">
    <source>
        <dbReference type="SAM" id="MobiDB-lite"/>
    </source>
</evidence>
<accession>A0ABU8RN96</accession>
<gene>
    <name evidence="2" type="ORF">WDZ17_14195</name>
</gene>
<dbReference type="RefSeq" id="WP_339575827.1">
    <property type="nucleotide sequence ID" value="NZ_JBBIAA010000023.1"/>
</dbReference>
<sequence>MPKKVVRVTPKQVDAARAEVDAFRAIGREPDPAVLLIAKARPRPRSATSSSAGQDEAPAG</sequence>
<comment type="caution">
    <text evidence="2">The sequence shown here is derived from an EMBL/GenBank/DDBJ whole genome shotgun (WGS) entry which is preliminary data.</text>
</comment>
<feature type="region of interest" description="Disordered" evidence="1">
    <location>
        <begin position="39"/>
        <end position="60"/>
    </location>
</feature>
<evidence type="ECO:0000313" key="3">
    <source>
        <dbReference type="Proteomes" id="UP001387100"/>
    </source>
</evidence>
<dbReference type="EMBL" id="JBBIAA010000023">
    <property type="protein sequence ID" value="MEJ5946444.1"/>
    <property type="molecule type" value="Genomic_DNA"/>
</dbReference>
<dbReference type="Proteomes" id="UP001387100">
    <property type="component" value="Unassembled WGS sequence"/>
</dbReference>
<evidence type="ECO:0000313" key="2">
    <source>
        <dbReference type="EMBL" id="MEJ5946444.1"/>
    </source>
</evidence>
<reference evidence="2 3" key="1">
    <citation type="journal article" date="2017" name="Int. J. Syst. Evol. Microbiol.">
        <title>Pseudokineococcus basanitobsidens sp. nov., isolated from volcanic rock.</title>
        <authorList>
            <person name="Lee D.W."/>
            <person name="Park M.Y."/>
            <person name="Kim J.J."/>
            <person name="Kim B.S."/>
        </authorList>
    </citation>
    <scope>NUCLEOTIDE SEQUENCE [LARGE SCALE GENOMIC DNA]</scope>
    <source>
        <strain evidence="2 3">DSM 103726</strain>
    </source>
</reference>
<protein>
    <submittedName>
        <fullName evidence="2">Uncharacterized protein</fullName>
    </submittedName>
</protein>
<organism evidence="2 3">
    <name type="scientific">Pseudokineococcus basanitobsidens</name>
    <dbReference type="NCBI Taxonomy" id="1926649"/>
    <lineage>
        <taxon>Bacteria</taxon>
        <taxon>Bacillati</taxon>
        <taxon>Actinomycetota</taxon>
        <taxon>Actinomycetes</taxon>
        <taxon>Kineosporiales</taxon>
        <taxon>Kineosporiaceae</taxon>
        <taxon>Pseudokineococcus</taxon>
    </lineage>
</organism>
<keyword evidence="3" id="KW-1185">Reference proteome</keyword>